<reference evidence="6 7" key="1">
    <citation type="submission" date="2018-07" db="EMBL/GenBank/DDBJ databases">
        <title>Genome sequencing of oomycete isolates from Chile give support for New Zealand origin for Phytophthora kernoviae and make available the first Nothophytophthora sp. genome.</title>
        <authorList>
            <person name="Studholme D.J."/>
            <person name="Sanfuentes E."/>
            <person name="Panda P."/>
            <person name="Hill R."/>
            <person name="Sambles C."/>
            <person name="Grant M."/>
            <person name="Williams N.M."/>
            <person name="Mcdougal R.L."/>
        </authorList>
    </citation>
    <scope>NUCLEOTIDE SEQUENCE [LARGE SCALE GENOMIC DNA]</scope>
    <source>
        <strain evidence="4">Chile6</strain>
        <strain evidence="5">Chile7</strain>
    </source>
</reference>
<feature type="coiled-coil region" evidence="1">
    <location>
        <begin position="252"/>
        <end position="279"/>
    </location>
</feature>
<evidence type="ECO:0000313" key="6">
    <source>
        <dbReference type="Proteomes" id="UP000277300"/>
    </source>
</evidence>
<evidence type="ECO:0000313" key="5">
    <source>
        <dbReference type="EMBL" id="RLN70916.1"/>
    </source>
</evidence>
<dbReference type="Gene3D" id="1.10.238.10">
    <property type="entry name" value="EF-hand"/>
    <property type="match status" value="1"/>
</dbReference>
<evidence type="ECO:0000256" key="1">
    <source>
        <dbReference type="SAM" id="Coils"/>
    </source>
</evidence>
<organism evidence="4 6">
    <name type="scientific">Phytophthora kernoviae</name>
    <dbReference type="NCBI Taxonomy" id="325452"/>
    <lineage>
        <taxon>Eukaryota</taxon>
        <taxon>Sar</taxon>
        <taxon>Stramenopiles</taxon>
        <taxon>Oomycota</taxon>
        <taxon>Peronosporomycetes</taxon>
        <taxon>Peronosporales</taxon>
        <taxon>Peronosporaceae</taxon>
        <taxon>Phytophthora</taxon>
    </lineage>
</organism>
<dbReference type="Proteomes" id="UP000284657">
    <property type="component" value="Unassembled WGS sequence"/>
</dbReference>
<protein>
    <recommendedName>
        <fullName evidence="3">EH domain-containing protein</fullName>
    </recommendedName>
</protein>
<accession>A0A3F2RGX6</accession>
<dbReference type="EMBL" id="MBAD02000170">
    <property type="protein sequence ID" value="RLN70916.1"/>
    <property type="molecule type" value="Genomic_DNA"/>
</dbReference>
<dbReference type="InterPro" id="IPR000261">
    <property type="entry name" value="EH_dom"/>
</dbReference>
<proteinExistence type="predicted"/>
<dbReference type="OrthoDB" id="524326at2759"/>
<evidence type="ECO:0000259" key="3">
    <source>
        <dbReference type="SMART" id="SM00027"/>
    </source>
</evidence>
<sequence>MSFASFPDPSDDVQLDTPLYTMIELEGSRYRAFFSKLAGSSSLISRDGALEFFRKSSLSEDQVQELYNRLKALQLLRDGDNMNETEFIMGMHFIVCMTKRNLVKIPPKFPNYLFPTLDLTPERRPSVNNNGGDTACFGFPSPSVLSDASKASSETPLVPPPPATATAFGMSDPPISYIATSPVTLGTPLLDAKSLSELVQSELRSKQHEAEVLSRVDQSEARALQSLQACVGRIAEQVDTLGFPVPSSSRSLDALDDLRNLLEKHVHAAKQEIQSMQIDAQMRSVASEVTQSSGSRQDPMKLASSLTREMMALQYHTAQLLAKKEDVVKRIVDLKNASGSMIGSAIERASAPSFAGGAEARNPAFALSKGALTVGELDTASETTTPPKHLPAVTDPSPMHSNNGNSGGWGTFGTAKSQDPPPPAPFGAKTDNPLAANDPFGFGASPVVAAKPTGATEAKTSANDFAWGSFQ</sequence>
<dbReference type="Pfam" id="PF12763">
    <property type="entry name" value="EH"/>
    <property type="match status" value="1"/>
</dbReference>
<dbReference type="EMBL" id="MBDO02000352">
    <property type="protein sequence ID" value="RLN56635.1"/>
    <property type="molecule type" value="Genomic_DNA"/>
</dbReference>
<name>A0A3F2RGX6_9STRA</name>
<feature type="domain" description="EH" evidence="3">
    <location>
        <begin position="20"/>
        <end position="119"/>
    </location>
</feature>
<dbReference type="AlphaFoldDB" id="A0A3F2RGX6"/>
<feature type="region of interest" description="Disordered" evidence="2">
    <location>
        <begin position="380"/>
        <end position="438"/>
    </location>
</feature>
<keyword evidence="1" id="KW-0175">Coiled coil</keyword>
<evidence type="ECO:0000313" key="4">
    <source>
        <dbReference type="EMBL" id="RLN56635.1"/>
    </source>
</evidence>
<gene>
    <name evidence="5" type="ORF">BBJ29_002236</name>
    <name evidence="4" type="ORF">BBP00_00007898</name>
</gene>
<evidence type="ECO:0000256" key="2">
    <source>
        <dbReference type="SAM" id="MobiDB-lite"/>
    </source>
</evidence>
<evidence type="ECO:0000313" key="7">
    <source>
        <dbReference type="Proteomes" id="UP000284657"/>
    </source>
</evidence>
<dbReference type="Proteomes" id="UP000277300">
    <property type="component" value="Unassembled WGS sequence"/>
</dbReference>
<dbReference type="SMART" id="SM00027">
    <property type="entry name" value="EH"/>
    <property type="match status" value="1"/>
</dbReference>
<comment type="caution">
    <text evidence="4">The sequence shown here is derived from an EMBL/GenBank/DDBJ whole genome shotgun (WGS) entry which is preliminary data.</text>
</comment>